<evidence type="ECO:0000313" key="2">
    <source>
        <dbReference type="EMBL" id="QPC84845.1"/>
    </source>
</evidence>
<keyword evidence="3" id="KW-1185">Reference proteome</keyword>
<dbReference type="InterPro" id="IPR006674">
    <property type="entry name" value="HD_domain"/>
</dbReference>
<evidence type="ECO:0000259" key="1">
    <source>
        <dbReference type="Pfam" id="PF01966"/>
    </source>
</evidence>
<dbReference type="Gene3D" id="1.10.3210.10">
    <property type="entry name" value="Hypothetical protein af1432"/>
    <property type="match status" value="1"/>
</dbReference>
<dbReference type="AlphaFoldDB" id="A0A7S8ED91"/>
<dbReference type="KEGG" id="pmet:G4Y79_10880"/>
<protein>
    <submittedName>
        <fullName evidence="2">HD domain-containing protein</fullName>
    </submittedName>
</protein>
<dbReference type="Proteomes" id="UP000594468">
    <property type="component" value="Chromosome"/>
</dbReference>
<organism evidence="2 3">
    <name type="scientific">Phototrophicus methaneseepsis</name>
    <dbReference type="NCBI Taxonomy" id="2710758"/>
    <lineage>
        <taxon>Bacteria</taxon>
        <taxon>Bacillati</taxon>
        <taxon>Chloroflexota</taxon>
        <taxon>Candidatus Thermofontia</taxon>
        <taxon>Phototrophicales</taxon>
        <taxon>Phototrophicaceae</taxon>
        <taxon>Phototrophicus</taxon>
    </lineage>
</organism>
<proteinExistence type="predicted"/>
<evidence type="ECO:0000313" key="3">
    <source>
        <dbReference type="Proteomes" id="UP000594468"/>
    </source>
</evidence>
<sequence>MAITTRLKQGLRALFAFSTPIDIELAQHYLSRSQLALFQQMARPEQLHSLNVLRTLLAQETHTSPELAAAALLHDVGKARYHMAVWQKTASVLTEKLAPSLFDQLSQEEGHLRWWRAPFVVREQHPAWGAQMLREIDAAPGLIWLVEHHADPFSQWKDHPQAPLLARLKAADDAN</sequence>
<feature type="domain" description="HD" evidence="1">
    <location>
        <begin position="48"/>
        <end position="172"/>
    </location>
</feature>
<dbReference type="SUPFAM" id="SSF109604">
    <property type="entry name" value="HD-domain/PDEase-like"/>
    <property type="match status" value="1"/>
</dbReference>
<dbReference type="EMBL" id="CP062983">
    <property type="protein sequence ID" value="QPC84845.1"/>
    <property type="molecule type" value="Genomic_DNA"/>
</dbReference>
<dbReference type="Pfam" id="PF01966">
    <property type="entry name" value="HD"/>
    <property type="match status" value="1"/>
</dbReference>
<gene>
    <name evidence="2" type="ORF">G4Y79_10880</name>
</gene>
<name>A0A7S8ED91_9CHLR</name>
<accession>A0A7S8ED91</accession>
<dbReference type="RefSeq" id="WP_195172908.1">
    <property type="nucleotide sequence ID" value="NZ_CP062983.1"/>
</dbReference>
<reference evidence="2 3" key="1">
    <citation type="submission" date="2020-02" db="EMBL/GenBank/DDBJ databases">
        <authorList>
            <person name="Zheng R.K."/>
            <person name="Sun C.M."/>
        </authorList>
    </citation>
    <scope>NUCLEOTIDE SEQUENCE [LARGE SCALE GENOMIC DNA]</scope>
    <source>
        <strain evidence="3">rifampicinis</strain>
    </source>
</reference>